<organism evidence="7 8">
    <name type="scientific">Sphingomonas glaciei</name>
    <dbReference type="NCBI Taxonomy" id="2938948"/>
    <lineage>
        <taxon>Bacteria</taxon>
        <taxon>Pseudomonadati</taxon>
        <taxon>Pseudomonadota</taxon>
        <taxon>Alphaproteobacteria</taxon>
        <taxon>Sphingomonadales</taxon>
        <taxon>Sphingomonadaceae</taxon>
        <taxon>Sphingomonas</taxon>
    </lineage>
</organism>
<evidence type="ECO:0000256" key="2">
    <source>
        <dbReference type="ARBA" id="ARBA00022723"/>
    </source>
</evidence>
<dbReference type="PANTHER" id="PTHR42742:SF3">
    <property type="entry name" value="FRUCTOKINASE"/>
    <property type="match status" value="1"/>
</dbReference>
<dbReference type="SUPFAM" id="SSF53067">
    <property type="entry name" value="Actin-like ATPase domain"/>
    <property type="match status" value="1"/>
</dbReference>
<dbReference type="PANTHER" id="PTHR42742">
    <property type="entry name" value="TRANSCRIPTIONAL REPRESSOR MPRA"/>
    <property type="match status" value="1"/>
</dbReference>
<accession>A0ABY5MYE5</accession>
<dbReference type="InterPro" id="IPR051804">
    <property type="entry name" value="Carb_Metab_Reg_Kinase/Isom"/>
</dbReference>
<evidence type="ECO:0000256" key="3">
    <source>
        <dbReference type="ARBA" id="ARBA00022833"/>
    </source>
</evidence>
<dbReference type="RefSeq" id="WP_249503897.1">
    <property type="nucleotide sequence ID" value="NZ_CP097253.1"/>
</dbReference>
<dbReference type="InterPro" id="IPR043129">
    <property type="entry name" value="ATPase_NBD"/>
</dbReference>
<sequence>MSTAATAAGERGLPLAGVELGGTKCVCILAHGPSEILAQVTLPTGERDATLASIRATLDGWRFAALGIASFGPLDLARGCIGNTPKPGWSGADLTTLGAGVPTVIDTDVNGASLAEGRWGAARGLASWAYVTVGTGIGVGSIVAGRPVTGLGHSEAGHLRVPRSDPTWPGACRFHGDCVEGLASGPAIAARTGRRGETLPPDHPVWAEVAEALAGLCHNLALTSLPERILVGGGVVTGRPELLTLVRARLAASLAGYGASAGLDLDNYLITPALGPLAGPLGAIALAWPAGDPIG</sequence>
<comment type="catalytic activity">
    <reaction evidence="6">
        <text>D-fructose + ATP = D-fructose 6-phosphate + ADP + H(+)</text>
        <dbReference type="Rhea" id="RHEA:16125"/>
        <dbReference type="ChEBI" id="CHEBI:15378"/>
        <dbReference type="ChEBI" id="CHEBI:30616"/>
        <dbReference type="ChEBI" id="CHEBI:37721"/>
        <dbReference type="ChEBI" id="CHEBI:61527"/>
        <dbReference type="ChEBI" id="CHEBI:456216"/>
        <dbReference type="EC" id="2.7.1.4"/>
    </reaction>
</comment>
<keyword evidence="4" id="KW-0460">Magnesium</keyword>
<evidence type="ECO:0000256" key="4">
    <source>
        <dbReference type="ARBA" id="ARBA00022842"/>
    </source>
</evidence>
<proteinExistence type="predicted"/>
<comment type="cofactor">
    <cofactor evidence="1">
        <name>Mg(2+)</name>
        <dbReference type="ChEBI" id="CHEBI:18420"/>
    </cofactor>
</comment>
<dbReference type="Proteomes" id="UP000831921">
    <property type="component" value="Chromosome"/>
</dbReference>
<evidence type="ECO:0000256" key="1">
    <source>
        <dbReference type="ARBA" id="ARBA00001946"/>
    </source>
</evidence>
<evidence type="ECO:0000256" key="6">
    <source>
        <dbReference type="ARBA" id="ARBA00048451"/>
    </source>
</evidence>
<keyword evidence="2" id="KW-0479">Metal-binding</keyword>
<reference evidence="7 8" key="1">
    <citation type="submission" date="2022-05" db="EMBL/GenBank/DDBJ databases">
        <title>S8-45 Sphingomonas ultraviolaceadurans.</title>
        <authorList>
            <person name="Liu Y."/>
        </authorList>
    </citation>
    <scope>NUCLEOTIDE SEQUENCE [LARGE SCALE GENOMIC DNA]</scope>
    <source>
        <strain evidence="7 8">S8-45</strain>
    </source>
</reference>
<dbReference type="EMBL" id="CP097253">
    <property type="protein sequence ID" value="UUR08118.1"/>
    <property type="molecule type" value="Genomic_DNA"/>
</dbReference>
<gene>
    <name evidence="7" type="ORF">M1K48_00245</name>
</gene>
<dbReference type="Pfam" id="PF00480">
    <property type="entry name" value="ROK"/>
    <property type="match status" value="1"/>
</dbReference>
<keyword evidence="3" id="KW-0862">Zinc</keyword>
<evidence type="ECO:0000256" key="5">
    <source>
        <dbReference type="ARBA" id="ARBA00038887"/>
    </source>
</evidence>
<protein>
    <recommendedName>
        <fullName evidence="5">fructokinase</fullName>
        <ecNumber evidence="5">2.7.1.4</ecNumber>
    </recommendedName>
</protein>
<dbReference type="CDD" id="cd24067">
    <property type="entry name" value="ASKHA_NBD_ROK_BsFRK-like"/>
    <property type="match status" value="1"/>
</dbReference>
<keyword evidence="8" id="KW-1185">Reference proteome</keyword>
<dbReference type="Gene3D" id="3.30.420.40">
    <property type="match status" value="2"/>
</dbReference>
<evidence type="ECO:0000313" key="7">
    <source>
        <dbReference type="EMBL" id="UUR08118.1"/>
    </source>
</evidence>
<dbReference type="EC" id="2.7.1.4" evidence="5"/>
<name>A0ABY5MYE5_9SPHN</name>
<dbReference type="InterPro" id="IPR000600">
    <property type="entry name" value="ROK"/>
</dbReference>
<evidence type="ECO:0000313" key="8">
    <source>
        <dbReference type="Proteomes" id="UP000831921"/>
    </source>
</evidence>